<dbReference type="Proteomes" id="UP001516351">
    <property type="component" value="Unassembled WGS sequence"/>
</dbReference>
<gene>
    <name evidence="1" type="ORF">HW542_14070</name>
</gene>
<proteinExistence type="predicted"/>
<evidence type="ECO:0000313" key="1">
    <source>
        <dbReference type="EMBL" id="NVN47924.1"/>
    </source>
</evidence>
<organism evidence="1 2">
    <name type="scientific">Asaia spathodeae</name>
    <dbReference type="NCBI Taxonomy" id="657016"/>
    <lineage>
        <taxon>Bacteria</taxon>
        <taxon>Pseudomonadati</taxon>
        <taxon>Pseudomonadota</taxon>
        <taxon>Alphaproteobacteria</taxon>
        <taxon>Acetobacterales</taxon>
        <taxon>Acetobacteraceae</taxon>
        <taxon>Asaia</taxon>
    </lineage>
</organism>
<reference evidence="1 2" key="1">
    <citation type="submission" date="2020-06" db="EMBL/GenBank/DDBJ databases">
        <title>Synonyms of Asaia species.</title>
        <authorList>
            <person name="Sombolestani A."/>
        </authorList>
    </citation>
    <scope>NUCLEOTIDE SEQUENCE [LARGE SCALE GENOMIC DNA]</scope>
    <source>
        <strain evidence="1 2">LMG 27047</strain>
    </source>
</reference>
<protein>
    <submittedName>
        <fullName evidence="1">Uncharacterized protein</fullName>
    </submittedName>
</protein>
<sequence length="69" mass="6947">MADTDSALTVIEGIGANIVPELVGTLLAKYEPNCDIAGAKVAVSGLVANAIALQKALDTQVVKEAPVNA</sequence>
<dbReference type="RefSeq" id="WP_267311479.1">
    <property type="nucleotide sequence ID" value="NZ_JABXXV010000009.1"/>
</dbReference>
<name>A0ABX2P8L8_9PROT</name>
<keyword evidence="2" id="KW-1185">Reference proteome</keyword>
<evidence type="ECO:0000313" key="2">
    <source>
        <dbReference type="Proteomes" id="UP001516351"/>
    </source>
</evidence>
<accession>A0ABX2P8L8</accession>
<comment type="caution">
    <text evidence="1">The sequence shown here is derived from an EMBL/GenBank/DDBJ whole genome shotgun (WGS) entry which is preliminary data.</text>
</comment>
<dbReference type="EMBL" id="JABXXV010000009">
    <property type="protein sequence ID" value="NVN47924.1"/>
    <property type="molecule type" value="Genomic_DNA"/>
</dbReference>